<sequence>MSRCMLSPRPGRGSRQSRGAAESTDPRRIHVGSRFTPPPPPSTASSPPAPRTRTPAHTSSPSPPHSPPPGENQPRPTATMNAHHNTTLKQLNALKKDVARLESGEDTSNALQGPCVGGRTREPDATRRRHRFPRCGWKETPTPHFPPRLLFAVFAGQISAGLNLFKRAVEDYEAQARRELDLAKTEKALMRVATFNDEYSALKAAFERSKEKYSVKTAATAITIEDHSLREHEFANYAERQLDDYIAVGTAALQDLHHQESAMKSAQRRIFDSMNQLGLSRSVIRYIERRSSQDRWIFLGGIVFTIFCIWAILRYLR</sequence>
<evidence type="ECO:0008006" key="11">
    <source>
        <dbReference type="Google" id="ProtNLM"/>
    </source>
</evidence>
<dbReference type="GO" id="GO:0012507">
    <property type="term" value="C:ER to Golgi transport vesicle membrane"/>
    <property type="evidence" value="ECO:0007669"/>
    <property type="project" value="TreeGrafter"/>
</dbReference>
<comment type="caution">
    <text evidence="9">The sequence shown here is derived from an EMBL/GenBank/DDBJ whole genome shotgun (WGS) entry which is preliminary data.</text>
</comment>
<protein>
    <recommendedName>
        <fullName evidence="11">Membrin</fullName>
    </recommendedName>
</protein>
<dbReference type="GO" id="GO:0006888">
    <property type="term" value="P:endoplasmic reticulum to Golgi vesicle-mediated transport"/>
    <property type="evidence" value="ECO:0007669"/>
    <property type="project" value="TreeGrafter"/>
</dbReference>
<reference evidence="9 10" key="1">
    <citation type="journal article" name="Sci. Rep.">
        <title>Genome-scale phylogenetic analyses confirm Olpidium as the closest living zoosporic fungus to the non-flagellated, terrestrial fungi.</title>
        <authorList>
            <person name="Chang Y."/>
            <person name="Rochon D."/>
            <person name="Sekimoto S."/>
            <person name="Wang Y."/>
            <person name="Chovatia M."/>
            <person name="Sandor L."/>
            <person name="Salamov A."/>
            <person name="Grigoriev I.V."/>
            <person name="Stajich J.E."/>
            <person name="Spatafora J.W."/>
        </authorList>
    </citation>
    <scope>NUCLEOTIDE SEQUENCE [LARGE SCALE GENOMIC DNA]</scope>
    <source>
        <strain evidence="9">S191</strain>
    </source>
</reference>
<dbReference type="OrthoDB" id="158360at2759"/>
<feature type="compositionally biased region" description="Pro residues" evidence="7">
    <location>
        <begin position="36"/>
        <end position="50"/>
    </location>
</feature>
<evidence type="ECO:0000256" key="5">
    <source>
        <dbReference type="ARBA" id="ARBA00022989"/>
    </source>
</evidence>
<name>A0A8H8DLB3_9FUNG</name>
<evidence type="ECO:0000313" key="9">
    <source>
        <dbReference type="EMBL" id="KAG5462037.1"/>
    </source>
</evidence>
<evidence type="ECO:0000256" key="7">
    <source>
        <dbReference type="SAM" id="MobiDB-lite"/>
    </source>
</evidence>
<feature type="region of interest" description="Disordered" evidence="7">
    <location>
        <begin position="101"/>
        <end position="127"/>
    </location>
</feature>
<feature type="compositionally biased region" description="Low complexity" evidence="7">
    <location>
        <begin position="7"/>
        <end position="19"/>
    </location>
</feature>
<evidence type="ECO:0000256" key="3">
    <source>
        <dbReference type="ARBA" id="ARBA00022692"/>
    </source>
</evidence>
<dbReference type="GO" id="GO:0005484">
    <property type="term" value="F:SNAP receptor activity"/>
    <property type="evidence" value="ECO:0007669"/>
    <property type="project" value="TreeGrafter"/>
</dbReference>
<dbReference type="GO" id="GO:0005789">
    <property type="term" value="C:endoplasmic reticulum membrane"/>
    <property type="evidence" value="ECO:0007669"/>
    <property type="project" value="TreeGrafter"/>
</dbReference>
<feature type="transmembrane region" description="Helical" evidence="8">
    <location>
        <begin position="296"/>
        <end position="316"/>
    </location>
</feature>
<feature type="compositionally biased region" description="Low complexity" evidence="7">
    <location>
        <begin position="51"/>
        <end position="60"/>
    </location>
</feature>
<keyword evidence="6 8" id="KW-0472">Membrane</keyword>
<dbReference type="GO" id="GO:0006906">
    <property type="term" value="P:vesicle fusion"/>
    <property type="evidence" value="ECO:0007669"/>
    <property type="project" value="TreeGrafter"/>
</dbReference>
<dbReference type="AlphaFoldDB" id="A0A8H8DLB3"/>
<evidence type="ECO:0000256" key="8">
    <source>
        <dbReference type="SAM" id="Phobius"/>
    </source>
</evidence>
<feature type="region of interest" description="Disordered" evidence="7">
    <location>
        <begin position="1"/>
        <end position="80"/>
    </location>
</feature>
<keyword evidence="10" id="KW-1185">Reference proteome</keyword>
<evidence type="ECO:0000256" key="1">
    <source>
        <dbReference type="ARBA" id="ARBA00004211"/>
    </source>
</evidence>
<accession>A0A8H8DLB3</accession>
<dbReference type="PANTHER" id="PTHR21230">
    <property type="entry name" value="VESICLE TRANSPORT V-SNARE PROTEIN VTI1-RELATED"/>
    <property type="match status" value="1"/>
</dbReference>
<dbReference type="Gene3D" id="1.20.5.110">
    <property type="match status" value="1"/>
</dbReference>
<dbReference type="EMBL" id="JAEFCI010002732">
    <property type="protein sequence ID" value="KAG5462037.1"/>
    <property type="molecule type" value="Genomic_DNA"/>
</dbReference>
<dbReference type="CDD" id="cd15863">
    <property type="entry name" value="SNARE_GS27"/>
    <property type="match status" value="1"/>
</dbReference>
<comment type="subcellular location">
    <subcellularLocation>
        <location evidence="1">Membrane</location>
        <topology evidence="1">Single-pass type IV membrane protein</topology>
    </subcellularLocation>
</comment>
<dbReference type="PANTHER" id="PTHR21230:SF1">
    <property type="entry name" value="GOLGI SNAP RECEPTOR COMPLEX MEMBER 2"/>
    <property type="match status" value="1"/>
</dbReference>
<evidence type="ECO:0000256" key="6">
    <source>
        <dbReference type="ARBA" id="ARBA00023136"/>
    </source>
</evidence>
<dbReference type="GO" id="GO:0031201">
    <property type="term" value="C:SNARE complex"/>
    <property type="evidence" value="ECO:0007669"/>
    <property type="project" value="TreeGrafter"/>
</dbReference>
<dbReference type="Pfam" id="PF12352">
    <property type="entry name" value="V-SNARE_C"/>
    <property type="match status" value="1"/>
</dbReference>
<proteinExistence type="predicted"/>
<dbReference type="GO" id="GO:0015031">
    <property type="term" value="P:protein transport"/>
    <property type="evidence" value="ECO:0007669"/>
    <property type="project" value="UniProtKB-KW"/>
</dbReference>
<gene>
    <name evidence="9" type="ORF">BJ554DRAFT_5680</name>
</gene>
<dbReference type="Proteomes" id="UP000673691">
    <property type="component" value="Unassembled WGS sequence"/>
</dbReference>
<keyword evidence="3 8" id="KW-0812">Transmembrane</keyword>
<keyword evidence="4" id="KW-0653">Protein transport</keyword>
<keyword evidence="2" id="KW-0813">Transport</keyword>
<evidence type="ECO:0000256" key="2">
    <source>
        <dbReference type="ARBA" id="ARBA00022448"/>
    </source>
</evidence>
<keyword evidence="5 8" id="KW-1133">Transmembrane helix</keyword>
<feature type="compositionally biased region" description="Pro residues" evidence="7">
    <location>
        <begin position="61"/>
        <end position="71"/>
    </location>
</feature>
<dbReference type="GO" id="GO:0000149">
    <property type="term" value="F:SNARE binding"/>
    <property type="evidence" value="ECO:0007669"/>
    <property type="project" value="TreeGrafter"/>
</dbReference>
<evidence type="ECO:0000313" key="10">
    <source>
        <dbReference type="Proteomes" id="UP000673691"/>
    </source>
</evidence>
<dbReference type="GO" id="GO:0031902">
    <property type="term" value="C:late endosome membrane"/>
    <property type="evidence" value="ECO:0007669"/>
    <property type="project" value="TreeGrafter"/>
</dbReference>
<evidence type="ECO:0000256" key="4">
    <source>
        <dbReference type="ARBA" id="ARBA00022927"/>
    </source>
</evidence>
<organism evidence="9 10">
    <name type="scientific">Olpidium bornovanus</name>
    <dbReference type="NCBI Taxonomy" id="278681"/>
    <lineage>
        <taxon>Eukaryota</taxon>
        <taxon>Fungi</taxon>
        <taxon>Fungi incertae sedis</taxon>
        <taxon>Olpidiomycota</taxon>
        <taxon>Olpidiomycotina</taxon>
        <taxon>Olpidiomycetes</taxon>
        <taxon>Olpidiales</taxon>
        <taxon>Olpidiaceae</taxon>
        <taxon>Olpidium</taxon>
    </lineage>
</organism>
<dbReference type="GO" id="GO:0005794">
    <property type="term" value="C:Golgi apparatus"/>
    <property type="evidence" value="ECO:0007669"/>
    <property type="project" value="TreeGrafter"/>
</dbReference>